<feature type="signal peptide" evidence="6">
    <location>
        <begin position="1"/>
        <end position="18"/>
    </location>
</feature>
<gene>
    <name evidence="8" type="ORF">SFRICE_019090</name>
</gene>
<dbReference type="InterPro" id="IPR001314">
    <property type="entry name" value="Peptidase_S1A"/>
</dbReference>
<dbReference type="Gene3D" id="2.40.10.10">
    <property type="entry name" value="Trypsin-like serine proteases"/>
    <property type="match status" value="2"/>
</dbReference>
<sequence length="273" mass="30307">MASIVFVILCVTVAAVKSAILNPWSKVEANKCGVEASTNLVHHNPWLVYIEYWRGNSDTEIRCAGTLIDSKHVVTAAHCVRTLKFSHLIARLGEYDVNSKEDCVQGVCADPIVRIKVAEIIVHPNYSNREHDIAILRLEEEAPYTDFIRPICLPSGDLAEDTQFLAAGWGEIPTKGFFSHVKKIVPLPYWNRERCQKVYQYNYIPENVICAGGEEGIDTCRGDSGGPLTRVGDTIELWGVTSHGNIHCGTKNSPGIYTSVADHLDWIKTVLES</sequence>
<dbReference type="InterPro" id="IPR018114">
    <property type="entry name" value="TRYPSIN_HIS"/>
</dbReference>
<keyword evidence="5" id="KW-0645">Protease</keyword>
<dbReference type="SUPFAM" id="SSF50494">
    <property type="entry name" value="Trypsin-like serine proteases"/>
    <property type="match status" value="1"/>
</dbReference>
<dbReference type="PROSITE" id="PS00134">
    <property type="entry name" value="TRYPSIN_HIS"/>
    <property type="match status" value="1"/>
</dbReference>
<keyword evidence="1 6" id="KW-0732">Signal</keyword>
<proteinExistence type="inferred from homology"/>
<name>A0A2H1WEH9_SPOFR</name>
<dbReference type="InterPro" id="IPR051487">
    <property type="entry name" value="Ser/Thr_Proteases_Immune/Dev"/>
</dbReference>
<evidence type="ECO:0000256" key="5">
    <source>
        <dbReference type="RuleBase" id="RU363034"/>
    </source>
</evidence>
<protein>
    <submittedName>
        <fullName evidence="8">SFRICE_019090</fullName>
    </submittedName>
</protein>
<evidence type="ECO:0000256" key="4">
    <source>
        <dbReference type="ARBA" id="ARBA00024195"/>
    </source>
</evidence>
<dbReference type="PRINTS" id="PR00722">
    <property type="entry name" value="CHYMOTRYPSIN"/>
</dbReference>
<evidence type="ECO:0000256" key="2">
    <source>
        <dbReference type="ARBA" id="ARBA00023157"/>
    </source>
</evidence>
<evidence type="ECO:0000256" key="1">
    <source>
        <dbReference type="ARBA" id="ARBA00022729"/>
    </source>
</evidence>
<evidence type="ECO:0000313" key="8">
    <source>
        <dbReference type="EMBL" id="SOQ51490.1"/>
    </source>
</evidence>
<keyword evidence="3" id="KW-0325">Glycoprotein</keyword>
<dbReference type="PROSITE" id="PS00135">
    <property type="entry name" value="TRYPSIN_SER"/>
    <property type="match status" value="1"/>
</dbReference>
<dbReference type="OrthoDB" id="10012881at2759"/>
<evidence type="ECO:0000256" key="3">
    <source>
        <dbReference type="ARBA" id="ARBA00023180"/>
    </source>
</evidence>
<dbReference type="CDD" id="cd00190">
    <property type="entry name" value="Tryp_SPc"/>
    <property type="match status" value="1"/>
</dbReference>
<keyword evidence="5" id="KW-0720">Serine protease</keyword>
<dbReference type="EMBL" id="ODYU01008137">
    <property type="protein sequence ID" value="SOQ51490.1"/>
    <property type="molecule type" value="Genomic_DNA"/>
</dbReference>
<keyword evidence="2" id="KW-1015">Disulfide bond</keyword>
<dbReference type="PANTHER" id="PTHR24256">
    <property type="entry name" value="TRYPTASE-RELATED"/>
    <property type="match status" value="1"/>
</dbReference>
<evidence type="ECO:0000256" key="6">
    <source>
        <dbReference type="SAM" id="SignalP"/>
    </source>
</evidence>
<dbReference type="InterPro" id="IPR009003">
    <property type="entry name" value="Peptidase_S1_PA"/>
</dbReference>
<dbReference type="GO" id="GO:0004252">
    <property type="term" value="F:serine-type endopeptidase activity"/>
    <property type="evidence" value="ECO:0007669"/>
    <property type="project" value="InterPro"/>
</dbReference>
<evidence type="ECO:0000259" key="7">
    <source>
        <dbReference type="PROSITE" id="PS50240"/>
    </source>
</evidence>
<feature type="domain" description="Peptidase S1" evidence="7">
    <location>
        <begin position="33"/>
        <end position="272"/>
    </location>
</feature>
<dbReference type="GO" id="GO:0006508">
    <property type="term" value="P:proteolysis"/>
    <property type="evidence" value="ECO:0007669"/>
    <property type="project" value="UniProtKB-KW"/>
</dbReference>
<dbReference type="AlphaFoldDB" id="A0A2H1WEH9"/>
<dbReference type="SMART" id="SM00020">
    <property type="entry name" value="Tryp_SPc"/>
    <property type="match status" value="1"/>
</dbReference>
<dbReference type="InterPro" id="IPR001254">
    <property type="entry name" value="Trypsin_dom"/>
</dbReference>
<dbReference type="PROSITE" id="PS50240">
    <property type="entry name" value="TRYPSIN_DOM"/>
    <property type="match status" value="1"/>
</dbReference>
<reference evidence="8" key="1">
    <citation type="submission" date="2016-07" db="EMBL/GenBank/DDBJ databases">
        <authorList>
            <person name="Bretaudeau A."/>
        </authorList>
    </citation>
    <scope>NUCLEOTIDE SEQUENCE</scope>
    <source>
        <strain evidence="8">Rice</strain>
        <tissue evidence="8">Whole body</tissue>
    </source>
</reference>
<comment type="similarity">
    <text evidence="4">Belongs to the peptidase S1 family. CLIP subfamily.</text>
</comment>
<dbReference type="FunFam" id="2.40.10.10:FF:000028">
    <property type="entry name" value="Serine protease easter"/>
    <property type="match status" value="1"/>
</dbReference>
<keyword evidence="5" id="KW-0378">Hydrolase</keyword>
<feature type="chain" id="PRO_5013729267" evidence="6">
    <location>
        <begin position="19"/>
        <end position="273"/>
    </location>
</feature>
<dbReference type="Pfam" id="PF00089">
    <property type="entry name" value="Trypsin"/>
    <property type="match status" value="1"/>
</dbReference>
<dbReference type="InterPro" id="IPR033116">
    <property type="entry name" value="TRYPSIN_SER"/>
</dbReference>
<accession>A0A2H1WEH9</accession>
<dbReference type="InterPro" id="IPR043504">
    <property type="entry name" value="Peptidase_S1_PA_chymotrypsin"/>
</dbReference>
<organism evidence="8">
    <name type="scientific">Spodoptera frugiperda</name>
    <name type="common">Fall armyworm</name>
    <dbReference type="NCBI Taxonomy" id="7108"/>
    <lineage>
        <taxon>Eukaryota</taxon>
        <taxon>Metazoa</taxon>
        <taxon>Ecdysozoa</taxon>
        <taxon>Arthropoda</taxon>
        <taxon>Hexapoda</taxon>
        <taxon>Insecta</taxon>
        <taxon>Pterygota</taxon>
        <taxon>Neoptera</taxon>
        <taxon>Endopterygota</taxon>
        <taxon>Lepidoptera</taxon>
        <taxon>Glossata</taxon>
        <taxon>Ditrysia</taxon>
        <taxon>Noctuoidea</taxon>
        <taxon>Noctuidae</taxon>
        <taxon>Amphipyrinae</taxon>
        <taxon>Spodoptera</taxon>
    </lineage>
</organism>